<evidence type="ECO:0000259" key="2">
    <source>
        <dbReference type="Pfam" id="PF13635"/>
    </source>
</evidence>
<evidence type="ECO:0000313" key="3">
    <source>
        <dbReference type="EMBL" id="GFP28807.1"/>
    </source>
</evidence>
<evidence type="ECO:0000313" key="4">
    <source>
        <dbReference type="Proteomes" id="UP000591948"/>
    </source>
</evidence>
<dbReference type="PANTHER" id="PTHR33295">
    <property type="entry name" value="ATPASE"/>
    <property type="match status" value="1"/>
</dbReference>
<accession>A0A6V8P941</accession>
<name>A0A6V8P941_9ACTN</name>
<dbReference type="PANTHER" id="PTHR33295:SF8">
    <property type="entry name" value="AAA+ ATPASE DOMAIN-CONTAINING PROTEIN"/>
    <property type="match status" value="1"/>
</dbReference>
<dbReference type="InterPro" id="IPR041682">
    <property type="entry name" value="AAA_14"/>
</dbReference>
<dbReference type="InterPro" id="IPR025420">
    <property type="entry name" value="DUF4143"/>
</dbReference>
<dbReference type="Proteomes" id="UP000591948">
    <property type="component" value="Unassembled WGS sequence"/>
</dbReference>
<reference evidence="3 4" key="1">
    <citation type="journal article" date="2020" name="Front. Microbiol.">
        <title>Single-cell genomics of novel Actinobacteria with the Wood-Ljungdahl pathway discovered in a serpentinizing system.</title>
        <authorList>
            <person name="Merino N."/>
            <person name="Kawai M."/>
            <person name="Boyd E.S."/>
            <person name="Colman D.R."/>
            <person name="McGlynn S.E."/>
            <person name="Nealson K.H."/>
            <person name="Kurokawa K."/>
            <person name="Hongoh Y."/>
        </authorList>
    </citation>
    <scope>NUCLEOTIDE SEQUENCE [LARGE SCALE GENOMIC DNA]</scope>
    <source>
        <strain evidence="3 4">S33</strain>
    </source>
</reference>
<dbReference type="RefSeq" id="WP_176234050.1">
    <property type="nucleotide sequence ID" value="NZ_BLRY01000422.1"/>
</dbReference>
<feature type="domain" description="AAA" evidence="1">
    <location>
        <begin position="1"/>
        <end position="64"/>
    </location>
</feature>
<gene>
    <name evidence="3" type="ORF">HKBW3S33_02223</name>
</gene>
<dbReference type="InterPro" id="IPR027417">
    <property type="entry name" value="P-loop_NTPase"/>
</dbReference>
<dbReference type="EMBL" id="BLRY01000422">
    <property type="protein sequence ID" value="GFP28807.1"/>
    <property type="molecule type" value="Genomic_DNA"/>
</dbReference>
<dbReference type="SUPFAM" id="SSF52540">
    <property type="entry name" value="P-loop containing nucleoside triphosphate hydrolases"/>
    <property type="match status" value="1"/>
</dbReference>
<evidence type="ECO:0000259" key="1">
    <source>
        <dbReference type="Pfam" id="PF13173"/>
    </source>
</evidence>
<feature type="non-terminal residue" evidence="3">
    <location>
        <position position="1"/>
    </location>
</feature>
<comment type="caution">
    <text evidence="3">The sequence shown here is derived from an EMBL/GenBank/DDBJ whole genome shotgun (WGS) entry which is preliminary data.</text>
</comment>
<organism evidence="3 4">
    <name type="scientific">Candidatus Hakubella thermalkaliphila</name>
    <dbReference type="NCBI Taxonomy" id="2754717"/>
    <lineage>
        <taxon>Bacteria</taxon>
        <taxon>Bacillati</taxon>
        <taxon>Actinomycetota</taxon>
        <taxon>Actinomycetota incertae sedis</taxon>
        <taxon>Candidatus Hakubellales</taxon>
        <taxon>Candidatus Hakubellaceae</taxon>
        <taxon>Candidatus Hakubella</taxon>
    </lineage>
</organism>
<dbReference type="Pfam" id="PF13173">
    <property type="entry name" value="AAA_14"/>
    <property type="match status" value="1"/>
</dbReference>
<dbReference type="Pfam" id="PF13635">
    <property type="entry name" value="DUF4143"/>
    <property type="match status" value="1"/>
</dbReference>
<feature type="domain" description="DUF4143" evidence="2">
    <location>
        <begin position="122"/>
        <end position="222"/>
    </location>
</feature>
<keyword evidence="4" id="KW-1185">Reference proteome</keyword>
<sequence length="241" mass="28608">LFFDEIQKLEGWPEKIKVVYDLYPNVKIFLPGSAAIDIKKGTRESLAGRFFEFHIEPLDLDEYLDFKGVKIDKEREDIFEVEIKRYLEEFLRIGGFIEAMKFEEVQLDKYFKEGLLERVIYRDLPDVFPVGSPDLLYRLIRLCAERPGMYLDYKNIANDLGYDQRTIASYFSYLEYALLIKKLYNYSSNLLTSEKKMKRVYFSNTAFTLALSRETEQSLLMEQFFVNLSHRNMDNYAIFPL</sequence>
<dbReference type="AlphaFoldDB" id="A0A6V8P941"/>
<protein>
    <submittedName>
        <fullName evidence="3">Uncharacterized protein</fullName>
    </submittedName>
</protein>
<proteinExistence type="predicted"/>